<name>A0A3M0A3D6_9GAMM</name>
<dbReference type="AlphaFoldDB" id="A0A3M0A3D6"/>
<protein>
    <submittedName>
        <fullName evidence="2">Uncharacterized protein DUF4136</fullName>
    </submittedName>
</protein>
<dbReference type="EMBL" id="REFJ01000004">
    <property type="protein sequence ID" value="RMA79340.1"/>
    <property type="molecule type" value="Genomic_DNA"/>
</dbReference>
<sequence length="184" mass="20575">MRKFLVSIVLSSLVVGCSSLRVIEHNEKETNLAEYEFFAWGDNALDQSTQSSLAIADTTIRASLNNELQRKGYEVVNDGAQITMTWRVGRSEVEVFEEPVYTIDNSLGDNMQASIVHDGQVFQSSSEFVSVDQLVILFADTATQEPLYAIEIRGVHENAATTEGLKARIEEALKKAYKSIPRRR</sequence>
<evidence type="ECO:0000259" key="1">
    <source>
        <dbReference type="Pfam" id="PF13590"/>
    </source>
</evidence>
<dbReference type="PROSITE" id="PS51257">
    <property type="entry name" value="PROKAR_LIPOPROTEIN"/>
    <property type="match status" value="1"/>
</dbReference>
<evidence type="ECO:0000313" key="2">
    <source>
        <dbReference type="EMBL" id="RMA79340.1"/>
    </source>
</evidence>
<keyword evidence="3" id="KW-1185">Reference proteome</keyword>
<dbReference type="Gene3D" id="3.30.160.670">
    <property type="match status" value="1"/>
</dbReference>
<dbReference type="Pfam" id="PF13590">
    <property type="entry name" value="DUF4136"/>
    <property type="match status" value="1"/>
</dbReference>
<proteinExistence type="predicted"/>
<reference evidence="2 3" key="1">
    <citation type="submission" date="2018-10" db="EMBL/GenBank/DDBJ databases">
        <title>Genomic Encyclopedia of Type Strains, Phase IV (KMG-IV): sequencing the most valuable type-strain genomes for metagenomic binning, comparative biology and taxonomic classification.</title>
        <authorList>
            <person name="Goeker M."/>
        </authorList>
    </citation>
    <scope>NUCLEOTIDE SEQUENCE [LARGE SCALE GENOMIC DNA]</scope>
    <source>
        <strain evidence="2 3">DSM 25080</strain>
    </source>
</reference>
<comment type="caution">
    <text evidence="2">The sequence shown here is derived from an EMBL/GenBank/DDBJ whole genome shotgun (WGS) entry which is preliminary data.</text>
</comment>
<dbReference type="InterPro" id="IPR025411">
    <property type="entry name" value="DUF4136"/>
</dbReference>
<accession>A0A3M0A3D6</accession>
<evidence type="ECO:0000313" key="3">
    <source>
        <dbReference type="Proteomes" id="UP000267187"/>
    </source>
</evidence>
<organism evidence="2 3">
    <name type="scientific">Umboniibacter marinipuniceus</name>
    <dbReference type="NCBI Taxonomy" id="569599"/>
    <lineage>
        <taxon>Bacteria</taxon>
        <taxon>Pseudomonadati</taxon>
        <taxon>Pseudomonadota</taxon>
        <taxon>Gammaproteobacteria</taxon>
        <taxon>Cellvibrionales</taxon>
        <taxon>Cellvibrionaceae</taxon>
        <taxon>Umboniibacter</taxon>
    </lineage>
</organism>
<feature type="domain" description="DUF4136" evidence="1">
    <location>
        <begin position="27"/>
        <end position="178"/>
    </location>
</feature>
<dbReference type="Proteomes" id="UP000267187">
    <property type="component" value="Unassembled WGS sequence"/>
</dbReference>
<dbReference type="RefSeq" id="WP_121877100.1">
    <property type="nucleotide sequence ID" value="NZ_REFJ01000004.1"/>
</dbReference>
<gene>
    <name evidence="2" type="ORF">DFR27_1780</name>
</gene>